<dbReference type="Proteomes" id="UP001276659">
    <property type="component" value="Unassembled WGS sequence"/>
</dbReference>
<accession>A0AAD9Z478</accession>
<evidence type="ECO:0000313" key="1">
    <source>
        <dbReference type="EMBL" id="KAK3171290.1"/>
    </source>
</evidence>
<proteinExistence type="predicted"/>
<comment type="caution">
    <text evidence="1">The sequence shown here is derived from an EMBL/GenBank/DDBJ whole genome shotgun (WGS) entry which is preliminary data.</text>
</comment>
<keyword evidence="2" id="KW-1185">Reference proteome</keyword>
<gene>
    <name evidence="1" type="ORF">OEA41_003374</name>
</gene>
<sequence length="171" mass="19198">MGLIAQIRTIKSETHLANRTKSDNQEEVQFVILGPNEVKYEDGHEGDAQRLKPEREYMHTKESTSPRPIVTYYFPSTTIDLAFYNYRRTISSINTDYCVLAAIQDCLNRTDDWDQPMGPDGKIYSSGSVTLSLYPEENTQIIAPFFAASTPPAGEAGFHSYTVAGTERFDG</sequence>
<evidence type="ECO:0000313" key="2">
    <source>
        <dbReference type="Proteomes" id="UP001276659"/>
    </source>
</evidence>
<name>A0AAD9Z478_9LECA</name>
<dbReference type="AlphaFoldDB" id="A0AAD9Z478"/>
<dbReference type="EMBL" id="JASNWA010000008">
    <property type="protein sequence ID" value="KAK3171290.1"/>
    <property type="molecule type" value="Genomic_DNA"/>
</dbReference>
<reference evidence="1" key="1">
    <citation type="submission" date="2022-11" db="EMBL/GenBank/DDBJ databases">
        <title>Chromosomal genome sequence assembly and mating type (MAT) locus characterization of the leprose asexual lichenized fungus Lepraria neglecta (Nyl.) Erichsen.</title>
        <authorList>
            <person name="Allen J.L."/>
            <person name="Pfeffer B."/>
        </authorList>
    </citation>
    <scope>NUCLEOTIDE SEQUENCE</scope>
    <source>
        <strain evidence="1">Allen 5258</strain>
    </source>
</reference>
<organism evidence="1 2">
    <name type="scientific">Lepraria neglecta</name>
    <dbReference type="NCBI Taxonomy" id="209136"/>
    <lineage>
        <taxon>Eukaryota</taxon>
        <taxon>Fungi</taxon>
        <taxon>Dikarya</taxon>
        <taxon>Ascomycota</taxon>
        <taxon>Pezizomycotina</taxon>
        <taxon>Lecanoromycetes</taxon>
        <taxon>OSLEUM clade</taxon>
        <taxon>Lecanoromycetidae</taxon>
        <taxon>Lecanorales</taxon>
        <taxon>Lecanorineae</taxon>
        <taxon>Stereocaulaceae</taxon>
        <taxon>Lepraria</taxon>
    </lineage>
</organism>
<protein>
    <submittedName>
        <fullName evidence="1">Uncharacterized protein</fullName>
    </submittedName>
</protein>